<proteinExistence type="predicted"/>
<name>A0A3B0WY70_9ZZZZ</name>
<evidence type="ECO:0000313" key="1">
    <source>
        <dbReference type="EMBL" id="VAW56192.1"/>
    </source>
</evidence>
<organism evidence="1">
    <name type="scientific">hydrothermal vent metagenome</name>
    <dbReference type="NCBI Taxonomy" id="652676"/>
    <lineage>
        <taxon>unclassified sequences</taxon>
        <taxon>metagenomes</taxon>
        <taxon>ecological metagenomes</taxon>
    </lineage>
</organism>
<dbReference type="EMBL" id="UOFF01000195">
    <property type="protein sequence ID" value="VAW56192.1"/>
    <property type="molecule type" value="Genomic_DNA"/>
</dbReference>
<gene>
    <name evidence="1" type="ORF">MNBD_GAMMA07-2432</name>
</gene>
<protein>
    <submittedName>
        <fullName evidence="1">Uncharacterized protein</fullName>
    </submittedName>
</protein>
<accession>A0A3B0WY70</accession>
<sequence length="62" mass="7032">MIPADAGSVLNRKMREAIISRSNALRWNAYTSGRLSLNGSNEMSYVMYEFSRRSVGTRESSR</sequence>
<reference evidence="1" key="1">
    <citation type="submission" date="2018-06" db="EMBL/GenBank/DDBJ databases">
        <authorList>
            <person name="Zhirakovskaya E."/>
        </authorList>
    </citation>
    <scope>NUCLEOTIDE SEQUENCE</scope>
</reference>
<dbReference type="AlphaFoldDB" id="A0A3B0WY70"/>